<evidence type="ECO:0000313" key="2">
    <source>
        <dbReference type="Proteomes" id="UP000014463"/>
    </source>
</evidence>
<dbReference type="PATRIC" id="fig|1121939.11.peg.1534"/>
<evidence type="ECO:0008006" key="3">
    <source>
        <dbReference type="Google" id="ProtNLM"/>
    </source>
</evidence>
<dbReference type="eggNOG" id="COG2187">
    <property type="taxonomic scope" value="Bacteria"/>
</dbReference>
<dbReference type="EMBL" id="ASTJ01000022">
    <property type="protein sequence ID" value="EPC03109.1"/>
    <property type="molecule type" value="Genomic_DNA"/>
</dbReference>
<sequence length="331" mass="38671">MAASKATSVDDLSEKVRFLSQPEAYPDRPAKVQLVETHFSYVFLTDTQVYKLKKNERYPYLDLSTLEARLANCQEEDRLNRVLAPGVYLGIVPLYRTAKGVLSLRRSGTIIDYLVHMVRLADERNLEYRMYHGGLQPTDVTAAADWMAEFYQHTESKGTTDVEARRRQCTHTAEELLELVDDRRIYELRDRLIRWMDTNTRLLEQRMLVNAHGDLRPQHIYLGDQPLIIDRLEFDAQLRRLDPLEELAFLTLECDRLGQRWVGEHFLERYELLCDDISPPGLVPFYQASRALIWALLSANHLVTNPESRARWLERTRLYLDMGKISLRSMV</sequence>
<protein>
    <recommendedName>
        <fullName evidence="3">Aminoglycoside phosphotransferase domain-containing protein</fullName>
    </recommendedName>
</protein>
<dbReference type="RefSeq" id="WP_016416029.1">
    <property type="nucleotide sequence ID" value="NZ_AUAB01000022.1"/>
</dbReference>
<dbReference type="InterPro" id="IPR011009">
    <property type="entry name" value="Kinase-like_dom_sf"/>
</dbReference>
<keyword evidence="2" id="KW-1185">Reference proteome</keyword>
<dbReference type="STRING" id="1121939.L861_22630"/>
<name>S2L5V1_LITA3</name>
<reference evidence="1 2" key="1">
    <citation type="journal article" date="2013" name="Genome Announc.">
        <title>Draft genome sequence of the moderately halophilic gammaproteobacterium Halomonas anticariensis FP35.</title>
        <authorList>
            <person name="Tahrioui A."/>
            <person name="Quesada E."/>
            <person name="Llamas I."/>
        </authorList>
    </citation>
    <scope>NUCLEOTIDE SEQUENCE [LARGE SCALE GENOMIC DNA]</scope>
    <source>
        <strain evidence="2">DSM 16096 / CECT 5854 / LMG 22089 / FP35</strain>
    </source>
</reference>
<evidence type="ECO:0000313" key="1">
    <source>
        <dbReference type="EMBL" id="EPC03109.1"/>
    </source>
</evidence>
<gene>
    <name evidence="1" type="ORF">L861_22630</name>
</gene>
<comment type="caution">
    <text evidence="1">The sequence shown here is derived from an EMBL/GenBank/DDBJ whole genome shotgun (WGS) entry which is preliminary data.</text>
</comment>
<dbReference type="AlphaFoldDB" id="S2L5V1"/>
<dbReference type="Proteomes" id="UP000014463">
    <property type="component" value="Unassembled WGS sequence"/>
</dbReference>
<proteinExistence type="predicted"/>
<dbReference type="SUPFAM" id="SSF56112">
    <property type="entry name" value="Protein kinase-like (PK-like)"/>
    <property type="match status" value="1"/>
</dbReference>
<dbReference type="OrthoDB" id="9810277at2"/>
<accession>S2L5V1</accession>
<organism evidence="1 2">
    <name type="scientific">Litchfieldella anticariensis (strain DSM 16096 / CECT 5854 / CIP 108499 / LMG 22089 / FP35)</name>
    <name type="common">Halomonas anticariensis</name>
    <dbReference type="NCBI Taxonomy" id="1121939"/>
    <lineage>
        <taxon>Bacteria</taxon>
        <taxon>Pseudomonadati</taxon>
        <taxon>Pseudomonadota</taxon>
        <taxon>Gammaproteobacteria</taxon>
        <taxon>Oceanospirillales</taxon>
        <taxon>Halomonadaceae</taxon>
        <taxon>Litchfieldella</taxon>
    </lineage>
</organism>